<gene>
    <name evidence="8" type="ORF">IAC75_03255</name>
</gene>
<dbReference type="InterPro" id="IPR040758">
    <property type="entry name" value="PrmC_N"/>
</dbReference>
<dbReference type="SUPFAM" id="SSF53335">
    <property type="entry name" value="S-adenosyl-L-methionine-dependent methyltransferases"/>
    <property type="match status" value="1"/>
</dbReference>
<dbReference type="InterPro" id="IPR050320">
    <property type="entry name" value="N5-glutamine_MTase"/>
</dbReference>
<keyword evidence="2 8" id="KW-0489">Methyltransferase</keyword>
<evidence type="ECO:0000256" key="2">
    <source>
        <dbReference type="ARBA" id="ARBA00022603"/>
    </source>
</evidence>
<dbReference type="CDD" id="cd02440">
    <property type="entry name" value="AdoMet_MTases"/>
    <property type="match status" value="1"/>
</dbReference>
<organism evidence="8 9">
    <name type="scientific">Candidatus Spyradosoma merdigallinarum</name>
    <dbReference type="NCBI Taxonomy" id="2840950"/>
    <lineage>
        <taxon>Bacteria</taxon>
        <taxon>Pseudomonadati</taxon>
        <taxon>Verrucomicrobiota</taxon>
        <taxon>Opitutia</taxon>
        <taxon>Opitutia incertae sedis</taxon>
        <taxon>Candidatus Spyradosoma</taxon>
    </lineage>
</organism>
<dbReference type="NCBIfam" id="TIGR00536">
    <property type="entry name" value="hemK_fam"/>
    <property type="match status" value="1"/>
</dbReference>
<dbReference type="AlphaFoldDB" id="A0A9D1NJ86"/>
<dbReference type="InterPro" id="IPR007848">
    <property type="entry name" value="Small_mtfrase_dom"/>
</dbReference>
<reference evidence="8" key="1">
    <citation type="submission" date="2020-10" db="EMBL/GenBank/DDBJ databases">
        <authorList>
            <person name="Gilroy R."/>
        </authorList>
    </citation>
    <scope>NUCLEOTIDE SEQUENCE</scope>
    <source>
        <strain evidence="8">10669</strain>
    </source>
</reference>
<dbReference type="PROSITE" id="PS00092">
    <property type="entry name" value="N6_MTASE"/>
    <property type="match status" value="1"/>
</dbReference>
<dbReference type="EC" id="2.1.1.297" evidence="1"/>
<dbReference type="PANTHER" id="PTHR18895">
    <property type="entry name" value="HEMK METHYLTRANSFERASE"/>
    <property type="match status" value="1"/>
</dbReference>
<dbReference type="Gene3D" id="3.40.50.150">
    <property type="entry name" value="Vaccinia Virus protein VP39"/>
    <property type="match status" value="1"/>
</dbReference>
<accession>A0A9D1NJ86</accession>
<evidence type="ECO:0000256" key="4">
    <source>
        <dbReference type="ARBA" id="ARBA00022691"/>
    </source>
</evidence>
<evidence type="ECO:0000256" key="3">
    <source>
        <dbReference type="ARBA" id="ARBA00022679"/>
    </source>
</evidence>
<evidence type="ECO:0000313" key="9">
    <source>
        <dbReference type="Proteomes" id="UP000886812"/>
    </source>
</evidence>
<protein>
    <recommendedName>
        <fullName evidence="1">peptide chain release factor N(5)-glutamine methyltransferase</fullName>
        <ecNumber evidence="1">2.1.1.297</ecNumber>
    </recommendedName>
</protein>
<reference evidence="8" key="2">
    <citation type="journal article" date="2021" name="PeerJ">
        <title>Extensive microbial diversity within the chicken gut microbiome revealed by metagenomics and culture.</title>
        <authorList>
            <person name="Gilroy R."/>
            <person name="Ravi A."/>
            <person name="Getino M."/>
            <person name="Pursley I."/>
            <person name="Horton D.L."/>
            <person name="Alikhan N.F."/>
            <person name="Baker D."/>
            <person name="Gharbi K."/>
            <person name="Hall N."/>
            <person name="Watson M."/>
            <person name="Adriaenssens E.M."/>
            <person name="Foster-Nyarko E."/>
            <person name="Jarju S."/>
            <person name="Secka A."/>
            <person name="Antonio M."/>
            <person name="Oren A."/>
            <person name="Chaudhuri R.R."/>
            <person name="La Ragione R."/>
            <person name="Hildebrand F."/>
            <person name="Pallen M.J."/>
        </authorList>
    </citation>
    <scope>NUCLEOTIDE SEQUENCE</scope>
    <source>
        <strain evidence="8">10669</strain>
    </source>
</reference>
<dbReference type="InterPro" id="IPR029063">
    <property type="entry name" value="SAM-dependent_MTases_sf"/>
</dbReference>
<comment type="caution">
    <text evidence="8">The sequence shown here is derived from an EMBL/GenBank/DDBJ whole genome shotgun (WGS) entry which is preliminary data.</text>
</comment>
<dbReference type="Gene3D" id="1.10.8.10">
    <property type="entry name" value="DNA helicase RuvA subunit, C-terminal domain"/>
    <property type="match status" value="1"/>
</dbReference>
<evidence type="ECO:0000313" key="8">
    <source>
        <dbReference type="EMBL" id="HIV04154.1"/>
    </source>
</evidence>
<dbReference type="EMBL" id="DVOG01000082">
    <property type="protein sequence ID" value="HIV04154.1"/>
    <property type="molecule type" value="Genomic_DNA"/>
</dbReference>
<dbReference type="GO" id="GO:0032259">
    <property type="term" value="P:methylation"/>
    <property type="evidence" value="ECO:0007669"/>
    <property type="project" value="UniProtKB-KW"/>
</dbReference>
<keyword evidence="4" id="KW-0949">S-adenosyl-L-methionine</keyword>
<dbReference type="Pfam" id="PF05175">
    <property type="entry name" value="MTS"/>
    <property type="match status" value="1"/>
</dbReference>
<dbReference type="Proteomes" id="UP000886812">
    <property type="component" value="Unassembled WGS sequence"/>
</dbReference>
<dbReference type="InterPro" id="IPR002052">
    <property type="entry name" value="DNA_methylase_N6_adenine_CS"/>
</dbReference>
<sequence length="199" mass="21736">MNTLLDLLQKSADFLAKKGVENARLQSELLFAGTLGCRRLDLYLQFDRPMTAAETAALRERVVRRARREPLQYVVGDAPFRTLTLRCDPRALIPRPETEELVGFVLEKLNAHRPAGTPARVLDLGTGTGAIALSLAAERAGTQVVAADKSADALALARENAEKNGLDDAVEFLRSDWFENVAGTFDAVVSNPPYLTEAE</sequence>
<feature type="domain" description="Release factor glutamine methyltransferase N-terminal" evidence="7">
    <location>
        <begin position="6"/>
        <end position="76"/>
    </location>
</feature>
<dbReference type="Pfam" id="PF17827">
    <property type="entry name" value="PrmC_N"/>
    <property type="match status" value="1"/>
</dbReference>
<evidence type="ECO:0000256" key="1">
    <source>
        <dbReference type="ARBA" id="ARBA00012771"/>
    </source>
</evidence>
<comment type="catalytic activity">
    <reaction evidence="5">
        <text>L-glutaminyl-[peptide chain release factor] + S-adenosyl-L-methionine = N(5)-methyl-L-glutaminyl-[peptide chain release factor] + S-adenosyl-L-homocysteine + H(+)</text>
        <dbReference type="Rhea" id="RHEA:42896"/>
        <dbReference type="Rhea" id="RHEA-COMP:10271"/>
        <dbReference type="Rhea" id="RHEA-COMP:10272"/>
        <dbReference type="ChEBI" id="CHEBI:15378"/>
        <dbReference type="ChEBI" id="CHEBI:30011"/>
        <dbReference type="ChEBI" id="CHEBI:57856"/>
        <dbReference type="ChEBI" id="CHEBI:59789"/>
        <dbReference type="ChEBI" id="CHEBI:61891"/>
        <dbReference type="EC" id="2.1.1.297"/>
    </reaction>
</comment>
<evidence type="ECO:0000256" key="5">
    <source>
        <dbReference type="ARBA" id="ARBA00048391"/>
    </source>
</evidence>
<dbReference type="GO" id="GO:0102559">
    <property type="term" value="F:peptide chain release factor N(5)-glutamine methyltransferase activity"/>
    <property type="evidence" value="ECO:0007669"/>
    <property type="project" value="UniProtKB-EC"/>
</dbReference>
<name>A0A9D1NJ86_9BACT</name>
<proteinExistence type="predicted"/>
<dbReference type="InterPro" id="IPR004556">
    <property type="entry name" value="HemK-like"/>
</dbReference>
<dbReference type="PANTHER" id="PTHR18895:SF74">
    <property type="entry name" value="MTRF1L RELEASE FACTOR GLUTAMINE METHYLTRANSFERASE"/>
    <property type="match status" value="1"/>
</dbReference>
<evidence type="ECO:0000259" key="7">
    <source>
        <dbReference type="Pfam" id="PF17827"/>
    </source>
</evidence>
<feature type="non-terminal residue" evidence="8">
    <location>
        <position position="199"/>
    </location>
</feature>
<keyword evidence="3" id="KW-0808">Transferase</keyword>
<dbReference type="GO" id="GO:0003676">
    <property type="term" value="F:nucleic acid binding"/>
    <property type="evidence" value="ECO:0007669"/>
    <property type="project" value="InterPro"/>
</dbReference>
<feature type="domain" description="Methyltransferase small" evidence="6">
    <location>
        <begin position="107"/>
        <end position="196"/>
    </location>
</feature>
<evidence type="ECO:0000259" key="6">
    <source>
        <dbReference type="Pfam" id="PF05175"/>
    </source>
</evidence>